<dbReference type="PROSITE" id="PS50088">
    <property type="entry name" value="ANK_REPEAT"/>
    <property type="match status" value="1"/>
</dbReference>
<keyword evidence="5" id="KW-1185">Reference proteome</keyword>
<evidence type="ECO:0000313" key="5">
    <source>
        <dbReference type="Proteomes" id="UP001055172"/>
    </source>
</evidence>
<dbReference type="InterPro" id="IPR036770">
    <property type="entry name" value="Ankyrin_rpt-contain_sf"/>
</dbReference>
<dbReference type="Proteomes" id="UP001055172">
    <property type="component" value="Unassembled WGS sequence"/>
</dbReference>
<dbReference type="AlphaFoldDB" id="A0AA37GPP3"/>
<dbReference type="PANTHER" id="PTHR24198:SF165">
    <property type="entry name" value="ANKYRIN REPEAT-CONTAINING PROTEIN-RELATED"/>
    <property type="match status" value="1"/>
</dbReference>
<feature type="repeat" description="ANK" evidence="3">
    <location>
        <begin position="328"/>
        <end position="360"/>
    </location>
</feature>
<dbReference type="PROSITE" id="PS50297">
    <property type="entry name" value="ANK_REP_REGION"/>
    <property type="match status" value="1"/>
</dbReference>
<reference evidence="4 5" key="1">
    <citation type="submission" date="2021-07" db="EMBL/GenBank/DDBJ databases">
        <title>Genome data of Colletotrichum spaethianum.</title>
        <authorList>
            <person name="Utami Y.D."/>
            <person name="Hiruma K."/>
        </authorList>
    </citation>
    <scope>NUCLEOTIDE SEQUENCE [LARGE SCALE GENOMIC DNA]</scope>
    <source>
        <strain evidence="4 5">MAFF 242679</strain>
    </source>
</reference>
<dbReference type="PANTHER" id="PTHR24198">
    <property type="entry name" value="ANKYRIN REPEAT AND PROTEIN KINASE DOMAIN-CONTAINING PROTEIN"/>
    <property type="match status" value="1"/>
</dbReference>
<dbReference type="Pfam" id="PF12796">
    <property type="entry name" value="Ank_2"/>
    <property type="match status" value="1"/>
</dbReference>
<comment type="caution">
    <text evidence="4">The sequence shown here is derived from an EMBL/GenBank/DDBJ whole genome shotgun (WGS) entry which is preliminary data.</text>
</comment>
<evidence type="ECO:0000256" key="3">
    <source>
        <dbReference type="PROSITE-ProRule" id="PRU00023"/>
    </source>
</evidence>
<accession>A0AA37GPP3</accession>
<organism evidence="4 5">
    <name type="scientific">Colletotrichum liriopes</name>
    <dbReference type="NCBI Taxonomy" id="708192"/>
    <lineage>
        <taxon>Eukaryota</taxon>
        <taxon>Fungi</taxon>
        <taxon>Dikarya</taxon>
        <taxon>Ascomycota</taxon>
        <taxon>Pezizomycotina</taxon>
        <taxon>Sordariomycetes</taxon>
        <taxon>Hypocreomycetidae</taxon>
        <taxon>Glomerellales</taxon>
        <taxon>Glomerellaceae</taxon>
        <taxon>Colletotrichum</taxon>
        <taxon>Colletotrichum spaethianum species complex</taxon>
    </lineage>
</organism>
<dbReference type="SMART" id="SM00248">
    <property type="entry name" value="ANK"/>
    <property type="match status" value="9"/>
</dbReference>
<gene>
    <name evidence="4" type="ORF">ColLi_07683</name>
</gene>
<proteinExistence type="predicted"/>
<keyword evidence="2 3" id="KW-0040">ANK repeat</keyword>
<evidence type="ECO:0000313" key="4">
    <source>
        <dbReference type="EMBL" id="GJC84845.1"/>
    </source>
</evidence>
<sequence>MPHFFDVVQPYLQNGDRDYLAQVLQHWSPAIDPSHHIGEALHEAIFRNDETAVRMVLDAGGDPKVQQTGDPGFTPLLAASQYGRLRIASLFWRLVGPDGRFYPSKRPNLSCLQVAARNGHVELVAYFLDVWNGWTDDEKRRALYDAASSWCDDVVALLLAMVDYAPDIVQGALEGVVRRKLILPEDPTKPPPRAEDYVYQQRVVHQLIDAGANPNITNGRLSNQPLIHTASLSVGCIGAIRGLLEKGGNANAQDSRGRSALQCLVSRPPISTDAVRILLKHGASLEVTGEAGETLLHSVARTGTIEQLNLFVSYSDDPDAAIRSVTLHGESLLHYAAAGGREDVVQFLLTRGLDVNSATSNGWTPLLCALSPTNAKREQSLYRLVNILLQQGANAQVVTAEGWTPLHALATWPTPFSAQDQEARKAAAPLVQELISRGALVDTESSVIQSPSLTPNKLLDVWGFRMQKFVEDLAIPTQDLEGMSINTTPLMWAMRSNAMDIFELIRAHLDSISGDGGN</sequence>
<dbReference type="Gene3D" id="1.25.40.20">
    <property type="entry name" value="Ankyrin repeat-containing domain"/>
    <property type="match status" value="3"/>
</dbReference>
<evidence type="ECO:0000256" key="1">
    <source>
        <dbReference type="ARBA" id="ARBA00022737"/>
    </source>
</evidence>
<evidence type="ECO:0000256" key="2">
    <source>
        <dbReference type="ARBA" id="ARBA00023043"/>
    </source>
</evidence>
<dbReference type="EMBL" id="BPPX01000016">
    <property type="protein sequence ID" value="GJC84845.1"/>
    <property type="molecule type" value="Genomic_DNA"/>
</dbReference>
<name>A0AA37GPP3_9PEZI</name>
<protein>
    <submittedName>
        <fullName evidence="4">Ankyrin-3</fullName>
    </submittedName>
</protein>
<dbReference type="InterPro" id="IPR002110">
    <property type="entry name" value="Ankyrin_rpt"/>
</dbReference>
<dbReference type="SUPFAM" id="SSF48403">
    <property type="entry name" value="Ankyrin repeat"/>
    <property type="match status" value="2"/>
</dbReference>
<keyword evidence="1" id="KW-0677">Repeat</keyword>